<dbReference type="FunFam" id="3.10.20.370:FF:000001">
    <property type="entry name" value="Retrovirus-related Pol polyprotein from transposon 17.6-like protein"/>
    <property type="match status" value="1"/>
</dbReference>
<dbReference type="GO" id="GO:0006508">
    <property type="term" value="P:proteolysis"/>
    <property type="evidence" value="ECO:0007669"/>
    <property type="project" value="UniProtKB-KW"/>
</dbReference>
<dbReference type="GO" id="GO:0003676">
    <property type="term" value="F:nucleic acid binding"/>
    <property type="evidence" value="ECO:0007669"/>
    <property type="project" value="InterPro"/>
</dbReference>
<evidence type="ECO:0008006" key="15">
    <source>
        <dbReference type="Google" id="ProtNLM"/>
    </source>
</evidence>
<dbReference type="SUPFAM" id="SSF47353">
    <property type="entry name" value="Retrovirus capsid dimerization domain-like"/>
    <property type="match status" value="1"/>
</dbReference>
<dbReference type="SUPFAM" id="SSF53098">
    <property type="entry name" value="Ribonuclease H-like"/>
    <property type="match status" value="1"/>
</dbReference>
<dbReference type="InterPro" id="IPR050951">
    <property type="entry name" value="Retrovirus_Pol_polyprotein"/>
</dbReference>
<dbReference type="CDD" id="cd09274">
    <property type="entry name" value="RNase_HI_RT_Ty3"/>
    <property type="match status" value="1"/>
</dbReference>
<protein>
    <recommendedName>
        <fullName evidence="15">Reverse transcriptase</fullName>
    </recommendedName>
</protein>
<keyword evidence="8" id="KW-0862">Zinc</keyword>
<dbReference type="Pfam" id="PF00665">
    <property type="entry name" value="rve"/>
    <property type="match status" value="1"/>
</dbReference>
<dbReference type="GO" id="GO:0008270">
    <property type="term" value="F:zinc ion binding"/>
    <property type="evidence" value="ECO:0007669"/>
    <property type="project" value="UniProtKB-KW"/>
</dbReference>
<dbReference type="InterPro" id="IPR041588">
    <property type="entry name" value="Integrase_H2C2"/>
</dbReference>
<dbReference type="FunFam" id="3.30.420.10:FF:000032">
    <property type="entry name" value="Retrovirus-related Pol polyprotein from transposon 297-like Protein"/>
    <property type="match status" value="1"/>
</dbReference>
<dbReference type="InterPro" id="IPR036397">
    <property type="entry name" value="RNaseH_sf"/>
</dbReference>
<accession>A0AAN9GAL4</accession>
<dbReference type="FunFam" id="3.30.70.270:FF:000020">
    <property type="entry name" value="Transposon Tf2-6 polyprotein-like Protein"/>
    <property type="match status" value="1"/>
</dbReference>
<evidence type="ECO:0000256" key="7">
    <source>
        <dbReference type="ARBA" id="ARBA00022918"/>
    </source>
</evidence>
<feature type="domain" description="Reverse transcriptase" evidence="11">
    <location>
        <begin position="1303"/>
        <end position="1482"/>
    </location>
</feature>
<dbReference type="Pfam" id="PF17917">
    <property type="entry name" value="RT_RNaseH"/>
    <property type="match status" value="1"/>
</dbReference>
<dbReference type="InterPro" id="IPR001878">
    <property type="entry name" value="Znf_CCHC"/>
</dbReference>
<keyword evidence="6" id="KW-0378">Hydrolase</keyword>
<keyword evidence="7" id="KW-0695">RNA-directed DNA polymerase</keyword>
<feature type="domain" description="CCHC-type" evidence="10">
    <location>
        <begin position="597"/>
        <end position="610"/>
    </location>
</feature>
<keyword evidence="4" id="KW-0540">Nuclease</keyword>
<keyword evidence="8" id="KW-0863">Zinc-finger</keyword>
<keyword evidence="8" id="KW-0479">Metal-binding</keyword>
<dbReference type="InterPro" id="IPR043502">
    <property type="entry name" value="DNA/RNA_pol_sf"/>
</dbReference>
<dbReference type="FunFam" id="1.10.340.70:FF:000001">
    <property type="entry name" value="Retrovirus-related Pol polyprotein from transposon gypsy-like Protein"/>
    <property type="match status" value="1"/>
</dbReference>
<dbReference type="SUPFAM" id="SSF56672">
    <property type="entry name" value="DNA/RNA polymerases"/>
    <property type="match status" value="1"/>
</dbReference>
<name>A0AAN9GAL4_9CAEN</name>
<evidence type="ECO:0000313" key="13">
    <source>
        <dbReference type="EMBL" id="KAK7101087.1"/>
    </source>
</evidence>
<dbReference type="Pfam" id="PF00098">
    <property type="entry name" value="zf-CCHC"/>
    <property type="match status" value="1"/>
</dbReference>
<evidence type="ECO:0000256" key="4">
    <source>
        <dbReference type="ARBA" id="ARBA00022722"/>
    </source>
</evidence>
<comment type="caution">
    <text evidence="13">The sequence shown here is derived from an EMBL/GenBank/DDBJ whole genome shotgun (WGS) entry which is preliminary data.</text>
</comment>
<dbReference type="EMBL" id="JBAMIC010000011">
    <property type="protein sequence ID" value="KAK7101087.1"/>
    <property type="molecule type" value="Genomic_DNA"/>
</dbReference>
<evidence type="ECO:0000256" key="8">
    <source>
        <dbReference type="PROSITE-ProRule" id="PRU00047"/>
    </source>
</evidence>
<proteinExistence type="predicted"/>
<sequence>MSNSDRDERQLRRAARMEEKVPATSAAASLVVTPPRFTVPSGGATLLATGGMPGAVSTPRVERSLGTPGVLGTRSVGAQRLAMGYGEGQAVRGVSPIMVQGSNGFDDESVDRELARFRSQGESLGLQGATLAQFVMAQVRREAAIVEERVAQAKLRKEERRQRKEERELQEKKEEARRQAEAAQRREEIEARRQEEEARRKEERELQEKKEEARRKEEEARRKEEEARRKEERELQEKKEEARRKEEEARRKEEEARRKEERELQEKKEEARRKEEEARRKEEEARRKDEAAQRREEREFQERKEEARRQEEEVRRRDEAERRQEERRIREEELQASEARWKEELALRTGGTEREPSFDKYRVKMSFCDDSVNIDDYLLHFERTATTHRWSRATWAGRLADQLKGRAERAYLRMTPEDASDYDMLKVALLEEFHHTPEHYRREFRNITKQGDENFVQFSRRLQTLLDQWIAMSQCAGDYDRLYDLILREQLMSNFRGELFQYVSDKKPATAKEAAVLAFTHLESKRDARLFNAKRNIGGQMDEEEKKKEKTTSNGGTKTGGGSEEQAEQSEGQVRPVEGSRNKKTNWNREYNNRVICHRCKKTGHIARECTANACMTTEQDDQTRSSEPSEPLCQDCEKIPFRPMGRCKVNGRDAISLRDSGADKTMVKAAFVRPEDYTNGTVHVEFADLDCTKTYPLAWVDVESPYICERILAIVNDNIRPDIFLGNLAQLTSGDWVEVSMYPRRALCAAVTTRAQAEAGTRPVKPVVVVQIEGLQVTPDQLKVLQQEDETLVRAKRLAKEGKQIQAGKGMVEFKMSRGILKRVYREKKLECSQICVPRSLRKGLLKFAHDTPMAGHLGTKKTRERLWADFYWPGLCEDVRRYCQSCDRCQKVTPKGRVAKVPLGQMPLPNVPFEKVAVDLVGPIKPAADSGARFILVMVDYATRYPEAVALKSIEAEKVAEALWTMWTRLGIPKEVLSDQGGQFTGAVMREVHRLLAVKGRTTTPYHAQCNGLVERFNGTLKAMIKKLCVEDPKTWDRFIPGVLFAYREVPQESTGFSPFELLYGRTVRGPMAILRDLWTKEGEDGKEAQTASEYVLNLRDRIEETCKIAREHLCEEAVRQKKHYDRGAKRRTFEAGDRALLLLPLKKNKLEMAWRGPYVVEERVGECDYRIRIGPKQKLFHANMLKKYVERPAAIATVCVVDEGEEWETVQSSHEDIPLIPLTSEETIEDVHLDPETPELHIGIKEILKDNKDVITDLPRRTSLAECSMRLAHDEPVRVRQFPLPFTTRDIIAKEVDAMLKMGVIEPSVSPYSSPIVIVEKKDGKKRFCSDYRRLNKIVEFDAEPMPNMEAMFAKLSKAKYLSKIDLAKGYWQIPMAAEDKPKTAFTTPQGCYQWTVMPFGLKTSGAIFSRMMRSLLSPLDMIEIDNFIDDILVATETVERHLECLRALFQRLQEASLSARPSKCYLGFKRLEYLGHMVGNGMIQPEEGKMDKIAKMPRPTTKRQIRSFLGLAGFYRRFVPGFADIALPLTDATKKSQPNKVIWTKPMQVALDTLKVKLSTEPVCKLPDFSVPFTLRTDASGVGLGAMLLQDQGNGMQMVACASKKLLPAERNYSTIERECLAVVWGVRKFGPYLYGKPFCIQSDHKPLEYLEGLKATNKRLMRWALALQPYMYTIQAIPGRDNVGADLLSRSEE</sequence>
<dbReference type="Pfam" id="PF17921">
    <property type="entry name" value="Integrase_H2C2"/>
    <property type="match status" value="1"/>
</dbReference>
<dbReference type="CDD" id="cd01647">
    <property type="entry name" value="RT_LTR"/>
    <property type="match status" value="1"/>
</dbReference>
<dbReference type="PANTHER" id="PTHR37984:SF5">
    <property type="entry name" value="PROTEIN NYNRIN-LIKE"/>
    <property type="match status" value="1"/>
</dbReference>
<dbReference type="InterPro" id="IPR000477">
    <property type="entry name" value="RT_dom"/>
</dbReference>
<evidence type="ECO:0000256" key="6">
    <source>
        <dbReference type="ARBA" id="ARBA00022801"/>
    </source>
</evidence>
<feature type="compositionally biased region" description="Basic and acidic residues" evidence="9">
    <location>
        <begin position="1"/>
        <end position="21"/>
    </location>
</feature>
<evidence type="ECO:0000256" key="3">
    <source>
        <dbReference type="ARBA" id="ARBA00022695"/>
    </source>
</evidence>
<dbReference type="Pfam" id="PF00078">
    <property type="entry name" value="RVT_1"/>
    <property type="match status" value="1"/>
</dbReference>
<dbReference type="Gene3D" id="3.10.10.10">
    <property type="entry name" value="HIV Type 1 Reverse Transcriptase, subunit A, domain 1"/>
    <property type="match status" value="1"/>
</dbReference>
<dbReference type="PROSITE" id="PS50994">
    <property type="entry name" value="INTEGRASE"/>
    <property type="match status" value="1"/>
</dbReference>
<keyword evidence="3" id="KW-0548">Nucleotidyltransferase</keyword>
<evidence type="ECO:0000256" key="5">
    <source>
        <dbReference type="ARBA" id="ARBA00022759"/>
    </source>
</evidence>
<dbReference type="Proteomes" id="UP001374579">
    <property type="component" value="Unassembled WGS sequence"/>
</dbReference>
<dbReference type="GO" id="GO:0008233">
    <property type="term" value="F:peptidase activity"/>
    <property type="evidence" value="ECO:0007669"/>
    <property type="project" value="UniProtKB-KW"/>
</dbReference>
<keyword evidence="1" id="KW-0645">Protease</keyword>
<evidence type="ECO:0000259" key="12">
    <source>
        <dbReference type="PROSITE" id="PS50994"/>
    </source>
</evidence>
<dbReference type="Gene3D" id="3.30.420.10">
    <property type="entry name" value="Ribonuclease H-like superfamily/Ribonuclease H"/>
    <property type="match status" value="1"/>
</dbReference>
<evidence type="ECO:0000256" key="1">
    <source>
        <dbReference type="ARBA" id="ARBA00022670"/>
    </source>
</evidence>
<dbReference type="Gene3D" id="1.10.340.70">
    <property type="match status" value="1"/>
</dbReference>
<gene>
    <name evidence="13" type="ORF">V1264_023931</name>
</gene>
<organism evidence="13 14">
    <name type="scientific">Littorina saxatilis</name>
    <dbReference type="NCBI Taxonomy" id="31220"/>
    <lineage>
        <taxon>Eukaryota</taxon>
        <taxon>Metazoa</taxon>
        <taxon>Spiralia</taxon>
        <taxon>Lophotrochozoa</taxon>
        <taxon>Mollusca</taxon>
        <taxon>Gastropoda</taxon>
        <taxon>Caenogastropoda</taxon>
        <taxon>Littorinimorpha</taxon>
        <taxon>Littorinoidea</taxon>
        <taxon>Littorinidae</taxon>
        <taxon>Littorina</taxon>
    </lineage>
</organism>
<feature type="region of interest" description="Disordered" evidence="9">
    <location>
        <begin position="534"/>
        <end position="585"/>
    </location>
</feature>
<dbReference type="GO" id="GO:0003964">
    <property type="term" value="F:RNA-directed DNA polymerase activity"/>
    <property type="evidence" value="ECO:0007669"/>
    <property type="project" value="UniProtKB-KW"/>
</dbReference>
<feature type="region of interest" description="Disordered" evidence="9">
    <location>
        <begin position="155"/>
        <end position="329"/>
    </location>
</feature>
<dbReference type="GO" id="GO:0004519">
    <property type="term" value="F:endonuclease activity"/>
    <property type="evidence" value="ECO:0007669"/>
    <property type="project" value="UniProtKB-KW"/>
</dbReference>
<evidence type="ECO:0000313" key="14">
    <source>
        <dbReference type="Proteomes" id="UP001374579"/>
    </source>
</evidence>
<dbReference type="InterPro" id="IPR038269">
    <property type="entry name" value="SCAN_sf"/>
</dbReference>
<dbReference type="PROSITE" id="PS50878">
    <property type="entry name" value="RT_POL"/>
    <property type="match status" value="1"/>
</dbReference>
<feature type="region of interest" description="Disordered" evidence="9">
    <location>
        <begin position="1"/>
        <end position="27"/>
    </location>
</feature>
<dbReference type="PANTHER" id="PTHR37984">
    <property type="entry name" value="PROTEIN CBG26694"/>
    <property type="match status" value="1"/>
</dbReference>
<evidence type="ECO:0000259" key="10">
    <source>
        <dbReference type="PROSITE" id="PS50158"/>
    </source>
</evidence>
<dbReference type="SMART" id="SM00343">
    <property type="entry name" value="ZnF_C2HC"/>
    <property type="match status" value="1"/>
</dbReference>
<dbReference type="Gene3D" id="3.10.20.370">
    <property type="match status" value="1"/>
</dbReference>
<dbReference type="FunFam" id="3.10.10.10:FF:000007">
    <property type="entry name" value="Retrovirus-related Pol polyprotein from transposon 17.6-like Protein"/>
    <property type="match status" value="1"/>
</dbReference>
<feature type="domain" description="Integrase catalytic" evidence="12">
    <location>
        <begin position="910"/>
        <end position="1069"/>
    </location>
</feature>
<dbReference type="Gene3D" id="3.30.70.270">
    <property type="match status" value="2"/>
</dbReference>
<evidence type="ECO:0000256" key="9">
    <source>
        <dbReference type="SAM" id="MobiDB-lite"/>
    </source>
</evidence>
<keyword evidence="5" id="KW-0255">Endonuclease</keyword>
<reference evidence="13 14" key="1">
    <citation type="submission" date="2024-02" db="EMBL/GenBank/DDBJ databases">
        <title>Chromosome-scale genome assembly of the rough periwinkle Littorina saxatilis.</title>
        <authorList>
            <person name="De Jode A."/>
            <person name="Faria R."/>
            <person name="Formenti G."/>
            <person name="Sims Y."/>
            <person name="Smith T.P."/>
            <person name="Tracey A."/>
            <person name="Wood J.M.D."/>
            <person name="Zagrodzka Z.B."/>
            <person name="Johannesson K."/>
            <person name="Butlin R.K."/>
            <person name="Leder E.H."/>
        </authorList>
    </citation>
    <scope>NUCLEOTIDE SEQUENCE [LARGE SCALE GENOMIC DNA]</scope>
    <source>
        <strain evidence="13">Snail1</strain>
        <tissue evidence="13">Muscle</tissue>
    </source>
</reference>
<dbReference type="Gene3D" id="1.10.4020.10">
    <property type="entry name" value="DNA breaking-rejoining enzymes"/>
    <property type="match status" value="1"/>
</dbReference>
<dbReference type="InterPro" id="IPR001584">
    <property type="entry name" value="Integrase_cat-core"/>
</dbReference>
<dbReference type="GO" id="GO:0015074">
    <property type="term" value="P:DNA integration"/>
    <property type="evidence" value="ECO:0007669"/>
    <property type="project" value="InterPro"/>
</dbReference>
<keyword evidence="2" id="KW-0808">Transferase</keyword>
<dbReference type="InterPro" id="IPR041373">
    <property type="entry name" value="RT_RNaseH"/>
</dbReference>
<dbReference type="PROSITE" id="PS50158">
    <property type="entry name" value="ZF_CCHC"/>
    <property type="match status" value="1"/>
</dbReference>
<dbReference type="InterPro" id="IPR012337">
    <property type="entry name" value="RNaseH-like_sf"/>
</dbReference>
<dbReference type="InterPro" id="IPR043128">
    <property type="entry name" value="Rev_trsase/Diguanyl_cyclase"/>
</dbReference>
<evidence type="ECO:0000256" key="2">
    <source>
        <dbReference type="ARBA" id="ARBA00022679"/>
    </source>
</evidence>
<keyword evidence="14" id="KW-1185">Reference proteome</keyword>
<evidence type="ECO:0000259" key="11">
    <source>
        <dbReference type="PROSITE" id="PS50878"/>
    </source>
</evidence>